<dbReference type="Pfam" id="PF10933">
    <property type="entry name" value="DUF2827"/>
    <property type="match status" value="1"/>
</dbReference>
<keyword evidence="2" id="KW-1185">Reference proteome</keyword>
<dbReference type="RefSeq" id="WP_090552853.1">
    <property type="nucleotide sequence ID" value="NZ_FNSR01000003.1"/>
</dbReference>
<name>A0A1H7F039_9BURK</name>
<dbReference type="AlphaFoldDB" id="A0A1H7F039"/>
<proteinExistence type="predicted"/>
<organism evidence="1 2">
    <name type="scientific">Paraburkholderia caballeronis</name>
    <dbReference type="NCBI Taxonomy" id="416943"/>
    <lineage>
        <taxon>Bacteria</taxon>
        <taxon>Pseudomonadati</taxon>
        <taxon>Pseudomonadota</taxon>
        <taxon>Betaproteobacteria</taxon>
        <taxon>Burkholderiales</taxon>
        <taxon>Burkholderiaceae</taxon>
        <taxon>Paraburkholderia</taxon>
    </lineage>
</organism>
<dbReference type="Proteomes" id="UP000199120">
    <property type="component" value="Unassembled WGS sequence"/>
</dbReference>
<dbReference type="EMBL" id="FOAJ01000001">
    <property type="protein sequence ID" value="SEK19526.1"/>
    <property type="molecule type" value="Genomic_DNA"/>
</dbReference>
<accession>A0A1H7F039</accession>
<sequence length="377" mass="42199">MTAHARRIGITIGLNRADESLWTNGIKQNAVFLSDTLRRCPGVERVTLVNTTAVPVTSALPWDVARWPTCAFDEVKDDLDVVIELGGQLDAARTDYLKTRGVRLVSYCCGSEYVHATEAILAGRPVWGGGLFVNPRYDDLWVIPQVAGNSRPYFEVLRRVPARVVPFVWSPAFIDERGRALPDGGVHVPKRGPVRLAVMEPNINIVKFCLYPALIAEQAYRARPDDVALLQVTNALALAQQNPDFIALMNQLDIVRDHKAVFLGRYDTPAFLAHGVDIVVSHQMENPLNYFYLEVCWLGYPLVHNAALCPELGYYYRANDVSEGAARLLEAIDARLGDPHAWRERQRAMIARFLPDDPLVVSTYATLLDALMRRPLR</sequence>
<evidence type="ECO:0000313" key="2">
    <source>
        <dbReference type="Proteomes" id="UP000199120"/>
    </source>
</evidence>
<reference evidence="2" key="1">
    <citation type="submission" date="2016-10" db="EMBL/GenBank/DDBJ databases">
        <authorList>
            <person name="Varghese N."/>
            <person name="Submissions S."/>
        </authorList>
    </citation>
    <scope>NUCLEOTIDE SEQUENCE [LARGE SCALE GENOMIC DNA]</scope>
    <source>
        <strain evidence="2">LMG 26416</strain>
    </source>
</reference>
<dbReference type="InterPro" id="IPR021234">
    <property type="entry name" value="DUF2827"/>
</dbReference>
<dbReference type="STRING" id="416943.SAMN05445871_6166"/>
<protein>
    <recommendedName>
        <fullName evidence="3">DUF2827 domain-containing protein</fullName>
    </recommendedName>
</protein>
<evidence type="ECO:0000313" key="1">
    <source>
        <dbReference type="EMBL" id="SEK19526.1"/>
    </source>
</evidence>
<dbReference type="OrthoDB" id="1627328at2"/>
<gene>
    <name evidence="1" type="ORF">SAMN05192542_101100</name>
</gene>
<evidence type="ECO:0008006" key="3">
    <source>
        <dbReference type="Google" id="ProtNLM"/>
    </source>
</evidence>